<evidence type="ECO:0000313" key="2">
    <source>
        <dbReference type="Proteomes" id="UP000838756"/>
    </source>
</evidence>
<accession>A0A8S4QJ28</accession>
<comment type="caution">
    <text evidence="1">The sequence shown here is derived from an EMBL/GenBank/DDBJ whole genome shotgun (WGS) entry which is preliminary data.</text>
</comment>
<protein>
    <submittedName>
        <fullName evidence="1">Jg24599 protein</fullName>
    </submittedName>
</protein>
<keyword evidence="2" id="KW-1185">Reference proteome</keyword>
<gene>
    <name evidence="1" type="primary">jg24599</name>
    <name evidence="1" type="ORF">PAEG_LOCUS1468</name>
</gene>
<dbReference type="AlphaFoldDB" id="A0A8S4QJ28"/>
<dbReference type="EMBL" id="CAKXAJ010005165">
    <property type="protein sequence ID" value="CAH2209051.1"/>
    <property type="molecule type" value="Genomic_DNA"/>
</dbReference>
<organism evidence="1 2">
    <name type="scientific">Pararge aegeria aegeria</name>
    <dbReference type="NCBI Taxonomy" id="348720"/>
    <lineage>
        <taxon>Eukaryota</taxon>
        <taxon>Metazoa</taxon>
        <taxon>Ecdysozoa</taxon>
        <taxon>Arthropoda</taxon>
        <taxon>Hexapoda</taxon>
        <taxon>Insecta</taxon>
        <taxon>Pterygota</taxon>
        <taxon>Neoptera</taxon>
        <taxon>Endopterygota</taxon>
        <taxon>Lepidoptera</taxon>
        <taxon>Glossata</taxon>
        <taxon>Ditrysia</taxon>
        <taxon>Papilionoidea</taxon>
        <taxon>Nymphalidae</taxon>
        <taxon>Satyrinae</taxon>
        <taxon>Satyrini</taxon>
        <taxon>Parargina</taxon>
        <taxon>Pararge</taxon>
    </lineage>
</organism>
<sequence length="31" mass="3518">KFKFIVVSHTKEAVLGHWSLPKNIIFSGYNG</sequence>
<reference evidence="1" key="1">
    <citation type="submission" date="2022-03" db="EMBL/GenBank/DDBJ databases">
        <authorList>
            <person name="Lindestad O."/>
        </authorList>
    </citation>
    <scope>NUCLEOTIDE SEQUENCE</scope>
</reference>
<feature type="non-terminal residue" evidence="1">
    <location>
        <position position="1"/>
    </location>
</feature>
<evidence type="ECO:0000313" key="1">
    <source>
        <dbReference type="EMBL" id="CAH2209051.1"/>
    </source>
</evidence>
<proteinExistence type="predicted"/>
<dbReference type="Proteomes" id="UP000838756">
    <property type="component" value="Unassembled WGS sequence"/>
</dbReference>
<name>A0A8S4QJ28_9NEOP</name>